<dbReference type="RefSeq" id="WP_131606779.1">
    <property type="nucleotide sequence ID" value="NZ_SJSM01000001.1"/>
</dbReference>
<dbReference type="AlphaFoldDB" id="A0A4R0NH39"/>
<dbReference type="OrthoDB" id="9814548at2"/>
<protein>
    <recommendedName>
        <fullName evidence="3">peptidylprolyl isomerase</fullName>
        <ecNumber evidence="3">5.2.1.8</ecNumber>
    </recommendedName>
    <alternativeName>
        <fullName evidence="6">Rotamase</fullName>
    </alternativeName>
</protein>
<evidence type="ECO:0000313" key="10">
    <source>
        <dbReference type="EMBL" id="TCC99508.1"/>
    </source>
</evidence>
<dbReference type="InterPro" id="IPR001179">
    <property type="entry name" value="PPIase_FKBP_dom"/>
</dbReference>
<feature type="domain" description="Peptidyl-prolyl cis-trans isomerase FKBP-type N-terminal" evidence="9">
    <location>
        <begin position="20"/>
        <end position="61"/>
    </location>
</feature>
<keyword evidence="11" id="KW-1185">Reference proteome</keyword>
<feature type="domain" description="PPIase FKBP-type" evidence="8">
    <location>
        <begin position="69"/>
        <end position="150"/>
    </location>
</feature>
<dbReference type="Gene3D" id="3.10.50.40">
    <property type="match status" value="1"/>
</dbReference>
<evidence type="ECO:0000256" key="6">
    <source>
        <dbReference type="ARBA" id="ARBA00029569"/>
    </source>
</evidence>
<sequence>MNRTFKGLMVAMLLFSTNALQAQVRPAQSQTEQQAKDAAFLKKNKTQVGITETASGLQYKVVTIGKGPKPKKFNRVTINYTLRNLEGKIIGSNGNNVWNHKMEKGLYGMEEAMKMMPEGSKWVLYMPASLCKSKYENVPGGRVLECTIELLEVQ</sequence>
<accession>A0A4R0NH39</accession>
<comment type="catalytic activity">
    <reaction evidence="1">
        <text>[protein]-peptidylproline (omega=180) = [protein]-peptidylproline (omega=0)</text>
        <dbReference type="Rhea" id="RHEA:16237"/>
        <dbReference type="Rhea" id="RHEA-COMP:10747"/>
        <dbReference type="Rhea" id="RHEA-COMP:10748"/>
        <dbReference type="ChEBI" id="CHEBI:83833"/>
        <dbReference type="ChEBI" id="CHEBI:83834"/>
        <dbReference type="EC" id="5.2.1.8"/>
    </reaction>
</comment>
<dbReference type="GO" id="GO:0006457">
    <property type="term" value="P:protein folding"/>
    <property type="evidence" value="ECO:0007669"/>
    <property type="project" value="InterPro"/>
</dbReference>
<dbReference type="Pfam" id="PF00254">
    <property type="entry name" value="FKBP_C"/>
    <property type="match status" value="1"/>
</dbReference>
<evidence type="ECO:0000259" key="8">
    <source>
        <dbReference type="Pfam" id="PF00254"/>
    </source>
</evidence>
<proteinExistence type="inferred from homology"/>
<dbReference type="InterPro" id="IPR000774">
    <property type="entry name" value="PPIase_FKBP_N"/>
</dbReference>
<name>A0A4R0NH39_9SPHI</name>
<reference evidence="10 11" key="1">
    <citation type="submission" date="2019-02" db="EMBL/GenBank/DDBJ databases">
        <title>Pedobacter sp. RP-3-8 sp. nov., isolated from Arctic soil.</title>
        <authorList>
            <person name="Dahal R.H."/>
        </authorList>
    </citation>
    <scope>NUCLEOTIDE SEQUENCE [LARGE SCALE GENOMIC DNA]</scope>
    <source>
        <strain evidence="10 11">RP-3-8</strain>
    </source>
</reference>
<evidence type="ECO:0000256" key="2">
    <source>
        <dbReference type="ARBA" id="ARBA00006577"/>
    </source>
</evidence>
<feature type="signal peptide" evidence="7">
    <location>
        <begin position="1"/>
        <end position="22"/>
    </location>
</feature>
<evidence type="ECO:0000256" key="7">
    <source>
        <dbReference type="SAM" id="SignalP"/>
    </source>
</evidence>
<gene>
    <name evidence="10" type="ORF">EZ444_02200</name>
</gene>
<evidence type="ECO:0000256" key="4">
    <source>
        <dbReference type="ARBA" id="ARBA00023110"/>
    </source>
</evidence>
<dbReference type="EMBL" id="SJSM01000001">
    <property type="protein sequence ID" value="TCC99508.1"/>
    <property type="molecule type" value="Genomic_DNA"/>
</dbReference>
<dbReference type="InterPro" id="IPR046357">
    <property type="entry name" value="PPIase_dom_sf"/>
</dbReference>
<dbReference type="Proteomes" id="UP000291117">
    <property type="component" value="Unassembled WGS sequence"/>
</dbReference>
<dbReference type="GO" id="GO:0003755">
    <property type="term" value="F:peptidyl-prolyl cis-trans isomerase activity"/>
    <property type="evidence" value="ECO:0007669"/>
    <property type="project" value="UniProtKB-KW"/>
</dbReference>
<evidence type="ECO:0000313" key="11">
    <source>
        <dbReference type="Proteomes" id="UP000291117"/>
    </source>
</evidence>
<dbReference type="Pfam" id="PF01346">
    <property type="entry name" value="FKBP_N"/>
    <property type="match status" value="1"/>
</dbReference>
<keyword evidence="4" id="KW-0697">Rotamase</keyword>
<dbReference type="EC" id="5.2.1.8" evidence="3"/>
<comment type="similarity">
    <text evidence="2">Belongs to the FKBP-type PPIase family.</text>
</comment>
<evidence type="ECO:0000259" key="9">
    <source>
        <dbReference type="Pfam" id="PF01346"/>
    </source>
</evidence>
<evidence type="ECO:0000256" key="5">
    <source>
        <dbReference type="ARBA" id="ARBA00023235"/>
    </source>
</evidence>
<dbReference type="SUPFAM" id="SSF54534">
    <property type="entry name" value="FKBP-like"/>
    <property type="match status" value="1"/>
</dbReference>
<dbReference type="PANTHER" id="PTHR43811">
    <property type="entry name" value="FKBP-TYPE PEPTIDYL-PROLYL CIS-TRANS ISOMERASE FKPA"/>
    <property type="match status" value="1"/>
</dbReference>
<organism evidence="10 11">
    <name type="scientific">Pedobacter hiemivivus</name>
    <dbReference type="NCBI Taxonomy" id="2530454"/>
    <lineage>
        <taxon>Bacteria</taxon>
        <taxon>Pseudomonadati</taxon>
        <taxon>Bacteroidota</taxon>
        <taxon>Sphingobacteriia</taxon>
        <taxon>Sphingobacteriales</taxon>
        <taxon>Sphingobacteriaceae</taxon>
        <taxon>Pedobacter</taxon>
    </lineage>
</organism>
<dbReference type="PANTHER" id="PTHR43811:SF19">
    <property type="entry name" value="39 KDA FK506-BINDING NUCLEAR PROTEIN"/>
    <property type="match status" value="1"/>
</dbReference>
<comment type="caution">
    <text evidence="10">The sequence shown here is derived from an EMBL/GenBank/DDBJ whole genome shotgun (WGS) entry which is preliminary data.</text>
</comment>
<keyword evidence="5" id="KW-0413">Isomerase</keyword>
<feature type="chain" id="PRO_5020654437" description="peptidylprolyl isomerase" evidence="7">
    <location>
        <begin position="23"/>
        <end position="154"/>
    </location>
</feature>
<evidence type="ECO:0000256" key="1">
    <source>
        <dbReference type="ARBA" id="ARBA00000971"/>
    </source>
</evidence>
<keyword evidence="7" id="KW-0732">Signal</keyword>
<evidence type="ECO:0000256" key="3">
    <source>
        <dbReference type="ARBA" id="ARBA00013194"/>
    </source>
</evidence>